<feature type="compositionally biased region" description="Basic and acidic residues" evidence="2">
    <location>
        <begin position="214"/>
        <end position="236"/>
    </location>
</feature>
<dbReference type="EMBL" id="JABCRI010000004">
    <property type="protein sequence ID" value="KAF8407037.1"/>
    <property type="molecule type" value="Genomic_DNA"/>
</dbReference>
<dbReference type="InterPro" id="IPR005061">
    <property type="entry name" value="Ist1"/>
</dbReference>
<feature type="compositionally biased region" description="Basic and acidic residues" evidence="2">
    <location>
        <begin position="271"/>
        <end position="325"/>
    </location>
</feature>
<evidence type="ECO:0000313" key="3">
    <source>
        <dbReference type="EMBL" id="KAF8407037.1"/>
    </source>
</evidence>
<keyword evidence="4" id="KW-1185">Reference proteome</keyword>
<evidence type="ECO:0000256" key="2">
    <source>
        <dbReference type="SAM" id="MobiDB-lite"/>
    </source>
</evidence>
<evidence type="ECO:0000256" key="1">
    <source>
        <dbReference type="ARBA" id="ARBA00005536"/>
    </source>
</evidence>
<dbReference type="InterPro" id="IPR042277">
    <property type="entry name" value="IST1-like"/>
</dbReference>
<feature type="compositionally biased region" description="Basic and acidic residues" evidence="2">
    <location>
        <begin position="190"/>
        <end position="204"/>
    </location>
</feature>
<feature type="compositionally biased region" description="Basic and acidic residues" evidence="2">
    <location>
        <begin position="562"/>
        <end position="581"/>
    </location>
</feature>
<dbReference type="AlphaFoldDB" id="A0A834ZIC0"/>
<feature type="region of interest" description="Disordered" evidence="2">
    <location>
        <begin position="654"/>
        <end position="738"/>
    </location>
</feature>
<evidence type="ECO:0000313" key="4">
    <source>
        <dbReference type="Proteomes" id="UP000655225"/>
    </source>
</evidence>
<feature type="region of interest" description="Disordered" evidence="2">
    <location>
        <begin position="459"/>
        <end position="502"/>
    </location>
</feature>
<name>A0A834ZIC0_TETSI</name>
<dbReference type="Proteomes" id="UP000655225">
    <property type="component" value="Unassembled WGS sequence"/>
</dbReference>
<feature type="compositionally biased region" description="Basic and acidic residues" evidence="2">
    <location>
        <begin position="333"/>
        <end position="356"/>
    </location>
</feature>
<dbReference type="FunFam" id="1.20.1260.60:FF:000002">
    <property type="entry name" value="Vacuolar protein sorting-associated protein IST1"/>
    <property type="match status" value="1"/>
</dbReference>
<sequence>MLDGLLGRGFSSKCKSSIKIIRTRIDTIRKRKNATQNILKKDIAELLVKGHHDTAYRRAEELLVELKLSSCYDFIEQYCGCILKQLSVMQKQRECPEECREAVPSLMFAAARIADLHELRDLRDIFSERYGNSLESFLNPEFVEKLASKPPTMEKKLQLMQAITYEFSIEWDFKAFEQKMYNPPASAQDQPKKQGSFHETKNDGYKACNGKDGAVPKRENQDVSSRGRRELTDAGHKSSIGREGTVSKRDYQDLSSRGRRDVTDVGQKSPNGREDIGTKRENLDISSRGRREITDDGYKSHIGRDDAVPKRDNRDISSRGRREINDVGYKPRNSREDAVWKRDGQDISSHGRHEATDDGYTPCRSIEDAILKRDNQDVSSRGRQEFIGDGHKQCNRADTVQKNGNLDGSSRGRREHIDDRYKLRNGREDAEILSNERLDFVPSYTTRQQDRTYSKDIPVVRNSHNGQHNHSHSIRKVSEEEANDKKAYTNAVPPPYVKPKGGKYGTNLEARHAGSNFNEAPMDHPTYNRNIANNMSERTQTEVDRDNYVRQVVGPGTAGMKGHGEEKEYNHNDDSVCDAKPKPRSVRSRHLKPPPGDEIGNFDHEAGVVKRNPNGRRREDVRRGLQILSDYDHDRKDDEEKMMDKLLMHYSKKESAYEPGKARTKLKAPQHHVPTDAGESPSYKSRDGTHLNSELGPPTRAVSLPPQPITPMEAAKGPTRAASFQPDMNPAGHVHPKLPNYDDVAAQFAALRGAKR</sequence>
<dbReference type="Pfam" id="PF03398">
    <property type="entry name" value="Ist1"/>
    <property type="match status" value="1"/>
</dbReference>
<feature type="region of interest" description="Disordered" evidence="2">
    <location>
        <begin position="395"/>
        <end position="414"/>
    </location>
</feature>
<dbReference type="PANTHER" id="PTHR12161">
    <property type="entry name" value="IST1 FAMILY MEMBER"/>
    <property type="match status" value="1"/>
</dbReference>
<feature type="region of interest" description="Disordered" evidence="2">
    <location>
        <begin position="555"/>
        <end position="621"/>
    </location>
</feature>
<feature type="compositionally biased region" description="Basic and acidic residues" evidence="2">
    <location>
        <begin position="245"/>
        <end position="263"/>
    </location>
</feature>
<feature type="compositionally biased region" description="Basic and acidic residues" evidence="2">
    <location>
        <begin position="476"/>
        <end position="487"/>
    </location>
</feature>
<feature type="compositionally biased region" description="Basic residues" evidence="2">
    <location>
        <begin position="582"/>
        <end position="592"/>
    </location>
</feature>
<dbReference type="OMA" id="MHPPGRA"/>
<feature type="compositionally biased region" description="Polar residues" evidence="2">
    <location>
        <begin position="396"/>
        <end position="408"/>
    </location>
</feature>
<comment type="similarity">
    <text evidence="1">Belongs to the IST1 family.</text>
</comment>
<evidence type="ECO:0008006" key="5">
    <source>
        <dbReference type="Google" id="ProtNLM"/>
    </source>
</evidence>
<reference evidence="3 4" key="1">
    <citation type="submission" date="2020-04" db="EMBL/GenBank/DDBJ databases">
        <title>Plant Genome Project.</title>
        <authorList>
            <person name="Zhang R.-G."/>
        </authorList>
    </citation>
    <scope>NUCLEOTIDE SEQUENCE [LARGE SCALE GENOMIC DNA]</scope>
    <source>
        <strain evidence="3">YNK0</strain>
        <tissue evidence="3">Leaf</tissue>
    </source>
</reference>
<dbReference type="Gene3D" id="1.20.1260.60">
    <property type="entry name" value="Vacuolar protein sorting-associated protein Ist1"/>
    <property type="match status" value="1"/>
</dbReference>
<comment type="caution">
    <text evidence="3">The sequence shown here is derived from an EMBL/GenBank/DDBJ whole genome shotgun (WGS) entry which is preliminary data.</text>
</comment>
<dbReference type="GO" id="GO:0015031">
    <property type="term" value="P:protein transport"/>
    <property type="evidence" value="ECO:0007669"/>
    <property type="project" value="InterPro"/>
</dbReference>
<feature type="region of interest" description="Disordered" evidence="2">
    <location>
        <begin position="183"/>
        <end position="361"/>
    </location>
</feature>
<dbReference type="OrthoDB" id="29853at2759"/>
<gene>
    <name evidence="3" type="ORF">HHK36_006162</name>
</gene>
<protein>
    <recommendedName>
        <fullName evidence="5">IST1-like protein</fullName>
    </recommendedName>
</protein>
<dbReference type="PANTHER" id="PTHR12161:SF14">
    <property type="entry name" value="REGULATOR OF VPS4 ACTIVITY IN THE MVB PATHWAY PROTEIN"/>
    <property type="match status" value="1"/>
</dbReference>
<organism evidence="3 4">
    <name type="scientific">Tetracentron sinense</name>
    <name type="common">Spur-leaf</name>
    <dbReference type="NCBI Taxonomy" id="13715"/>
    <lineage>
        <taxon>Eukaryota</taxon>
        <taxon>Viridiplantae</taxon>
        <taxon>Streptophyta</taxon>
        <taxon>Embryophyta</taxon>
        <taxon>Tracheophyta</taxon>
        <taxon>Spermatophyta</taxon>
        <taxon>Magnoliopsida</taxon>
        <taxon>Trochodendrales</taxon>
        <taxon>Trochodendraceae</taxon>
        <taxon>Tetracentron</taxon>
    </lineage>
</organism>
<proteinExistence type="inferred from homology"/>
<accession>A0A834ZIC0</accession>